<evidence type="ECO:0000256" key="6">
    <source>
        <dbReference type="ARBA" id="ARBA00023014"/>
    </source>
</evidence>
<dbReference type="SUPFAM" id="SSF54862">
    <property type="entry name" value="4Fe-4S ferredoxins"/>
    <property type="match status" value="1"/>
</dbReference>
<evidence type="ECO:0000256" key="2">
    <source>
        <dbReference type="ARBA" id="ARBA00022448"/>
    </source>
</evidence>
<evidence type="ECO:0000313" key="8">
    <source>
        <dbReference type="EMBL" id="QDQ10090.1"/>
    </source>
</evidence>
<sequence length="82" mass="8582">MTRAESAPRVHVDRARCAASGLCLAHVPEVFDQSDTDGRVLLLDPEPGPALAGRVRAALARCPSGAITLRGPEGPGHDLEET</sequence>
<comment type="cofactor">
    <cofactor evidence="1">
        <name>[3Fe-4S] cluster</name>
        <dbReference type="ChEBI" id="CHEBI:21137"/>
    </cofactor>
</comment>
<dbReference type="GO" id="GO:0051538">
    <property type="term" value="F:3 iron, 4 sulfur cluster binding"/>
    <property type="evidence" value="ECO:0007669"/>
    <property type="project" value="UniProtKB-KW"/>
</dbReference>
<evidence type="ECO:0000256" key="1">
    <source>
        <dbReference type="ARBA" id="ARBA00001927"/>
    </source>
</evidence>
<dbReference type="AlphaFoldDB" id="A0A516R372"/>
<protein>
    <submittedName>
        <fullName evidence="8">Ferredoxin</fullName>
    </submittedName>
</protein>
<accession>A0A516R372</accession>
<evidence type="ECO:0000256" key="7">
    <source>
        <dbReference type="ARBA" id="ARBA00023291"/>
    </source>
</evidence>
<proteinExistence type="predicted"/>
<dbReference type="PANTHER" id="PTHR36923">
    <property type="entry name" value="FERREDOXIN"/>
    <property type="match status" value="1"/>
</dbReference>
<name>A0A516R372_STRST</name>
<organism evidence="8 9">
    <name type="scientific">Streptomyces spectabilis</name>
    <dbReference type="NCBI Taxonomy" id="68270"/>
    <lineage>
        <taxon>Bacteria</taxon>
        <taxon>Bacillati</taxon>
        <taxon>Actinomycetota</taxon>
        <taxon>Actinomycetes</taxon>
        <taxon>Kitasatosporales</taxon>
        <taxon>Streptomycetaceae</taxon>
        <taxon>Streptomyces</taxon>
    </lineage>
</organism>
<gene>
    <name evidence="8" type="ORF">FH965_05590</name>
</gene>
<keyword evidence="2" id="KW-0813">Transport</keyword>
<reference evidence="8 9" key="1">
    <citation type="journal article" date="2019" name="J. Ind. Microbiol. Biotechnol.">
        <title>The complete genomic sequence of Streptomyces spectabilis NRRL-2792 and identification of secondary metabolite biosynthetic gene clusters.</title>
        <authorList>
            <person name="Sinha A."/>
            <person name="Phillips-Salemka S."/>
            <person name="Niraula T.A."/>
            <person name="Short K.A."/>
            <person name="Niraula N.P."/>
        </authorList>
    </citation>
    <scope>NUCLEOTIDE SEQUENCE [LARGE SCALE GENOMIC DNA]</scope>
    <source>
        <strain evidence="8 9">NRRL 2792</strain>
    </source>
</reference>
<dbReference type="EMBL" id="CP040916">
    <property type="protein sequence ID" value="QDQ10090.1"/>
    <property type="molecule type" value="Genomic_DNA"/>
</dbReference>
<keyword evidence="7" id="KW-0003">3Fe-4S</keyword>
<dbReference type="GO" id="GO:0046872">
    <property type="term" value="F:metal ion binding"/>
    <property type="evidence" value="ECO:0007669"/>
    <property type="project" value="UniProtKB-KW"/>
</dbReference>
<dbReference type="PANTHER" id="PTHR36923:SF3">
    <property type="entry name" value="FERREDOXIN"/>
    <property type="match status" value="1"/>
</dbReference>
<dbReference type="RefSeq" id="WP_144001743.1">
    <property type="nucleotide sequence ID" value="NZ_CP040916.1"/>
</dbReference>
<evidence type="ECO:0000256" key="3">
    <source>
        <dbReference type="ARBA" id="ARBA00022723"/>
    </source>
</evidence>
<dbReference type="Gene3D" id="3.30.70.20">
    <property type="match status" value="1"/>
</dbReference>
<dbReference type="Pfam" id="PF13370">
    <property type="entry name" value="Fer4_13"/>
    <property type="match status" value="1"/>
</dbReference>
<keyword evidence="4" id="KW-0249">Electron transport</keyword>
<keyword evidence="3" id="KW-0479">Metal-binding</keyword>
<dbReference type="Proteomes" id="UP000316806">
    <property type="component" value="Chromosome"/>
</dbReference>
<keyword evidence="5" id="KW-0408">Iron</keyword>
<dbReference type="InterPro" id="IPR051269">
    <property type="entry name" value="Fe-S_cluster_ET"/>
</dbReference>
<evidence type="ECO:0000256" key="4">
    <source>
        <dbReference type="ARBA" id="ARBA00022982"/>
    </source>
</evidence>
<evidence type="ECO:0000313" key="9">
    <source>
        <dbReference type="Proteomes" id="UP000316806"/>
    </source>
</evidence>
<evidence type="ECO:0000256" key="5">
    <source>
        <dbReference type="ARBA" id="ARBA00023004"/>
    </source>
</evidence>
<keyword evidence="6" id="KW-0411">Iron-sulfur</keyword>